<organism evidence="1 2">
    <name type="scientific">Methylotuvimicrobium buryatense</name>
    <name type="common">Methylomicrobium buryatense</name>
    <dbReference type="NCBI Taxonomy" id="95641"/>
    <lineage>
        <taxon>Bacteria</taxon>
        <taxon>Pseudomonadati</taxon>
        <taxon>Pseudomonadota</taxon>
        <taxon>Gammaproteobacteria</taxon>
        <taxon>Methylococcales</taxon>
        <taxon>Methylococcaceae</taxon>
        <taxon>Methylotuvimicrobium</taxon>
    </lineage>
</organism>
<gene>
    <name evidence="1" type="ORF">EQU24_01685</name>
</gene>
<dbReference type="EMBL" id="CP035467">
    <property type="protein sequence ID" value="QCW81107.1"/>
    <property type="molecule type" value="Genomic_DNA"/>
</dbReference>
<dbReference type="Proteomes" id="UP000305881">
    <property type="component" value="Chromosome"/>
</dbReference>
<dbReference type="Gene3D" id="3.30.559.30">
    <property type="entry name" value="Nonribosomal peptide synthetase, condensation domain"/>
    <property type="match status" value="1"/>
</dbReference>
<accession>A0A4P9UJD2</accession>
<evidence type="ECO:0000313" key="1">
    <source>
        <dbReference type="EMBL" id="QCW81107.1"/>
    </source>
</evidence>
<evidence type="ECO:0008006" key="3">
    <source>
        <dbReference type="Google" id="ProtNLM"/>
    </source>
</evidence>
<reference evidence="2" key="1">
    <citation type="journal article" date="2019" name="J. Bacteriol.">
        <title>A Mutagenic Screen Identifies a TonB-Dependent Receptor Required for the Lanthanide Metal Switch in the Type I Methanotroph 'Methylotuvimicrobium buryatense' 5GB1C.</title>
        <authorList>
            <person name="Groom J.D."/>
            <person name="Ford S.M."/>
            <person name="Pesesky M.W."/>
            <person name="Lidstrom M.E."/>
        </authorList>
    </citation>
    <scope>NUCLEOTIDE SEQUENCE [LARGE SCALE GENOMIC DNA]</scope>
    <source>
        <strain evidence="2">5GB1C</strain>
    </source>
</reference>
<dbReference type="RefSeq" id="WP_017841170.1">
    <property type="nucleotide sequence ID" value="NZ_CP035467.1"/>
</dbReference>
<dbReference type="STRING" id="675511.GCA_000341735_02665"/>
<dbReference type="AlphaFoldDB" id="A0A4P9UJD2"/>
<sequence>MSIDKSAILERLNPADSFTLAMDEEIRRDGLAGSLACYGLELANIPDIDALQQRIDEFGRRFPVARASLSQIGKRFYWCKRSDPPDLFFQHHCPTGADEAEFRHATLDRIMNEKQPRESVAPLEFHLLTGPSENVFLMRWLHPFCDARGADLIIKYLCTADAEQRQRFGHPETSPLVFEQLRKYRWWQKISLLLKGKRYIDRLDRLSSIQPLRHEQPPQRLEFAVRRLSEEQTERIVKLARQQVGLTGTSLYYIGCLMRALEKWRPDSPGEAYCVPYAFNLRKQRALSPVNGNHLSALFAQAPREVVKDRQKLFEHLKQQNAQVIRQQEDYAFLPLMWAGSWLSLAEYGKVLRLSYGSGRERSSFWFSDIGRLDLPADSFPGAEITDVFHACQVTSPPSLAFLNCIFRNRLTLSYNYIEPIADAEAIDALHRLMLAELLGETD</sequence>
<protein>
    <recommendedName>
        <fullName evidence="3">Condensation domain-containing protein</fullName>
    </recommendedName>
</protein>
<dbReference type="InterPro" id="IPR023213">
    <property type="entry name" value="CAT-like_dom_sf"/>
</dbReference>
<keyword evidence="2" id="KW-1185">Reference proteome</keyword>
<dbReference type="KEGG" id="mbur:EQU24_01685"/>
<dbReference type="Gene3D" id="3.30.559.10">
    <property type="entry name" value="Chloramphenicol acetyltransferase-like domain"/>
    <property type="match status" value="1"/>
</dbReference>
<dbReference type="SUPFAM" id="SSF52777">
    <property type="entry name" value="CoA-dependent acyltransferases"/>
    <property type="match status" value="2"/>
</dbReference>
<name>A0A4P9UJD2_METBY</name>
<proteinExistence type="predicted"/>
<evidence type="ECO:0000313" key="2">
    <source>
        <dbReference type="Proteomes" id="UP000305881"/>
    </source>
</evidence>
<dbReference type="OrthoDB" id="5557433at2"/>